<proteinExistence type="predicted"/>
<feature type="chain" id="PRO_5036760069" evidence="1">
    <location>
        <begin position="22"/>
        <end position="114"/>
    </location>
</feature>
<dbReference type="RefSeq" id="WP_201677427.1">
    <property type="nucleotide sequence ID" value="NZ_JAEQNE010000009.1"/>
</dbReference>
<reference evidence="2 3" key="1">
    <citation type="journal article" date="2017" name="Int. J. Syst. Evol. Microbiol.">
        <title>Ramlibacter monticola sp. nov., isolated from forest soil.</title>
        <authorList>
            <person name="Chaudhary D.K."/>
            <person name="Kim J."/>
        </authorList>
    </citation>
    <scope>NUCLEOTIDE SEQUENCE [LARGE SCALE GENOMIC DNA]</scope>
    <source>
        <strain evidence="2 3">KACC 19175</strain>
    </source>
</reference>
<organism evidence="2 3">
    <name type="scientific">Ramlibacter monticola</name>
    <dbReference type="NCBI Taxonomy" id="1926872"/>
    <lineage>
        <taxon>Bacteria</taxon>
        <taxon>Pseudomonadati</taxon>
        <taxon>Pseudomonadota</taxon>
        <taxon>Betaproteobacteria</taxon>
        <taxon>Burkholderiales</taxon>
        <taxon>Comamonadaceae</taxon>
        <taxon>Ramlibacter</taxon>
    </lineage>
</organism>
<gene>
    <name evidence="2" type="ORF">JJ685_26725</name>
</gene>
<comment type="caution">
    <text evidence="2">The sequence shown here is derived from an EMBL/GenBank/DDBJ whole genome shotgun (WGS) entry which is preliminary data.</text>
</comment>
<sequence>MEASRLLLAAATLAACACAHADLPCGGWVEQGDSLELHGPRGHLVLRAAPDMLAALRDTLLFRCTNPDPAAVRPPLDIGPLEIDAVLQPPPETADGVVELRLKMRAQRLLMQIR</sequence>
<dbReference type="Proteomes" id="UP000599109">
    <property type="component" value="Unassembled WGS sequence"/>
</dbReference>
<evidence type="ECO:0000256" key="1">
    <source>
        <dbReference type="SAM" id="SignalP"/>
    </source>
</evidence>
<feature type="signal peptide" evidence="1">
    <location>
        <begin position="1"/>
        <end position="21"/>
    </location>
</feature>
<protein>
    <submittedName>
        <fullName evidence="2">Uncharacterized protein</fullName>
    </submittedName>
</protein>
<evidence type="ECO:0000313" key="3">
    <source>
        <dbReference type="Proteomes" id="UP000599109"/>
    </source>
</evidence>
<dbReference type="PROSITE" id="PS51257">
    <property type="entry name" value="PROKAR_LIPOPROTEIN"/>
    <property type="match status" value="1"/>
</dbReference>
<keyword evidence="1" id="KW-0732">Signal</keyword>
<dbReference type="AlphaFoldDB" id="A0A936Z8G4"/>
<dbReference type="EMBL" id="JAEQNE010000009">
    <property type="protein sequence ID" value="MBL0394762.1"/>
    <property type="molecule type" value="Genomic_DNA"/>
</dbReference>
<keyword evidence="3" id="KW-1185">Reference proteome</keyword>
<accession>A0A936Z8G4</accession>
<name>A0A936Z8G4_9BURK</name>
<evidence type="ECO:0000313" key="2">
    <source>
        <dbReference type="EMBL" id="MBL0394762.1"/>
    </source>
</evidence>